<dbReference type="EMBL" id="NIZV01000369">
    <property type="protein sequence ID" value="RSL92805.1"/>
    <property type="molecule type" value="Genomic_DNA"/>
</dbReference>
<dbReference type="PANTHER" id="PTHR47782">
    <property type="entry name" value="ZN(II)2CYS6 TRANSCRIPTION FACTOR (EUROFUNG)-RELATED"/>
    <property type="match status" value="1"/>
</dbReference>
<dbReference type="GO" id="GO:0043565">
    <property type="term" value="F:sequence-specific DNA binding"/>
    <property type="evidence" value="ECO:0007669"/>
    <property type="project" value="TreeGrafter"/>
</dbReference>
<evidence type="ECO:0000256" key="7">
    <source>
        <dbReference type="ARBA" id="ARBA00023242"/>
    </source>
</evidence>
<evidence type="ECO:0000256" key="4">
    <source>
        <dbReference type="ARBA" id="ARBA00023015"/>
    </source>
</evidence>
<dbReference type="GO" id="GO:0006351">
    <property type="term" value="P:DNA-templated transcription"/>
    <property type="evidence" value="ECO:0007669"/>
    <property type="project" value="InterPro"/>
</dbReference>
<keyword evidence="5" id="KW-0238">DNA-binding</keyword>
<feature type="compositionally biased region" description="Polar residues" evidence="8">
    <location>
        <begin position="1"/>
        <end position="11"/>
    </location>
</feature>
<protein>
    <recommendedName>
        <fullName evidence="9">Xylanolytic transcriptional activator regulatory domain-containing protein</fullName>
    </recommendedName>
</protein>
<dbReference type="GO" id="GO:0008270">
    <property type="term" value="F:zinc ion binding"/>
    <property type="evidence" value="ECO:0007669"/>
    <property type="project" value="InterPro"/>
</dbReference>
<evidence type="ECO:0000256" key="6">
    <source>
        <dbReference type="ARBA" id="ARBA00023163"/>
    </source>
</evidence>
<dbReference type="GO" id="GO:0000981">
    <property type="term" value="F:DNA-binding transcription factor activity, RNA polymerase II-specific"/>
    <property type="evidence" value="ECO:0007669"/>
    <property type="project" value="TreeGrafter"/>
</dbReference>
<dbReference type="GO" id="GO:0005634">
    <property type="term" value="C:nucleus"/>
    <property type="evidence" value="ECO:0007669"/>
    <property type="project" value="UniProtKB-SubCell"/>
</dbReference>
<dbReference type="InterPro" id="IPR052202">
    <property type="entry name" value="Yeast_MetPath_Reg"/>
</dbReference>
<gene>
    <name evidence="10" type="ORF">CDV31_015011</name>
</gene>
<reference evidence="10 11" key="1">
    <citation type="submission" date="2017-06" db="EMBL/GenBank/DDBJ databases">
        <title>Cmopartive genomic analysis of Ambrosia Fusariam Clade fungi.</title>
        <authorList>
            <person name="Stajich J.E."/>
            <person name="Carrillo J."/>
            <person name="Kijimoto T."/>
            <person name="Eskalen A."/>
            <person name="O'Donnell K."/>
            <person name="Kasson M."/>
        </authorList>
    </citation>
    <scope>NUCLEOTIDE SEQUENCE [LARGE SCALE GENOMIC DNA]</scope>
    <source>
        <strain evidence="10 11">NRRL 20438</strain>
    </source>
</reference>
<keyword evidence="7" id="KW-0539">Nucleus</keyword>
<evidence type="ECO:0000256" key="3">
    <source>
        <dbReference type="ARBA" id="ARBA00022833"/>
    </source>
</evidence>
<keyword evidence="2" id="KW-0479">Metal-binding</keyword>
<evidence type="ECO:0000256" key="1">
    <source>
        <dbReference type="ARBA" id="ARBA00004123"/>
    </source>
</evidence>
<comment type="subcellular location">
    <subcellularLocation>
        <location evidence="1">Nucleus</location>
    </subcellularLocation>
</comment>
<evidence type="ECO:0000313" key="10">
    <source>
        <dbReference type="EMBL" id="RSL92805.1"/>
    </source>
</evidence>
<keyword evidence="11" id="KW-1185">Reference proteome</keyword>
<evidence type="ECO:0000256" key="2">
    <source>
        <dbReference type="ARBA" id="ARBA00022723"/>
    </source>
</evidence>
<dbReference type="InterPro" id="IPR007219">
    <property type="entry name" value="XnlR_reg_dom"/>
</dbReference>
<keyword evidence="4" id="KW-0805">Transcription regulation</keyword>
<evidence type="ECO:0000256" key="8">
    <source>
        <dbReference type="SAM" id="MobiDB-lite"/>
    </source>
</evidence>
<organism evidence="10 11">
    <name type="scientific">Fusarium ambrosium</name>
    <dbReference type="NCBI Taxonomy" id="131363"/>
    <lineage>
        <taxon>Eukaryota</taxon>
        <taxon>Fungi</taxon>
        <taxon>Dikarya</taxon>
        <taxon>Ascomycota</taxon>
        <taxon>Pezizomycotina</taxon>
        <taxon>Sordariomycetes</taxon>
        <taxon>Hypocreomycetidae</taxon>
        <taxon>Hypocreales</taxon>
        <taxon>Nectriaceae</taxon>
        <taxon>Fusarium</taxon>
        <taxon>Fusarium solani species complex</taxon>
    </lineage>
</organism>
<feature type="region of interest" description="Disordered" evidence="8">
    <location>
        <begin position="1"/>
        <end position="22"/>
    </location>
</feature>
<dbReference type="AlphaFoldDB" id="A0A428SSN3"/>
<dbReference type="PANTHER" id="PTHR47782:SF12">
    <property type="entry name" value="ZN(II)2CYS6 TRANSCRIPTION FACTOR (EUROFUNG)"/>
    <property type="match status" value="1"/>
</dbReference>
<evidence type="ECO:0000256" key="5">
    <source>
        <dbReference type="ARBA" id="ARBA00023125"/>
    </source>
</evidence>
<evidence type="ECO:0000259" key="9">
    <source>
        <dbReference type="Pfam" id="PF04082"/>
    </source>
</evidence>
<dbReference type="CDD" id="cd12148">
    <property type="entry name" value="fungal_TF_MHR"/>
    <property type="match status" value="1"/>
</dbReference>
<dbReference type="Pfam" id="PF04082">
    <property type="entry name" value="Fungal_trans"/>
    <property type="match status" value="1"/>
</dbReference>
<sequence>MQQQNRPQRTSRQPHRVRTGPRTQLACMHCKEKKLRVSHSSSSDPHTTRLNIAVRPPSALMQQLPKTGPDPLGCLVEDPITKRYQPRNYLETLEERVTMLESLLEQQRAATAAAAAAAGVTPSDNANTDSLQLSSIDAEEAETSDLPSKAGMLCANASGAEPAYFGSSSAFTFSRLIHACLRDDLPQRPLKRAHPGGNSPSPCPLPDYEAGLVLSNAYFDNIHLQYPFLHEVTFRTWEKQVAGLLGDDEGSSQGPVPLFFVYMVYAIGALLVPRPSSSPQGLYVSALLYVDHVFSLRSMEAIQGILCCAMYSLRSSSGPSIWYVIAKHIAGHLLTGVNQEAVWARAPPEIDAEFPVDGITLDESGDPSGDMSSQLVTSTVLGKHFFRLRCIWGGIHDALFSNVTTSPFEYKAHQTSVGQLRAELDVWLSTAAPPPPRTGPEISLFPSQEWYQMAYNETILLLYRGLLSDSEGTPDSVFLECMQAAEALCQTYRRKYLGSSIGYTWQAVHALFLAGLTYLHCLWACPAARDATRYDDASAMFTSCTMLLAIMAERWEGAEPYRDIFEVLSRRALRMMVDTRSGETASQAASSGALDAGDMSQWLEDMAGQGLLDGFDSILSDLLGDFNPQDPELFSTGSFS</sequence>
<comment type="caution">
    <text evidence="10">The sequence shown here is derived from an EMBL/GenBank/DDBJ whole genome shotgun (WGS) entry which is preliminary data.</text>
</comment>
<keyword evidence="3" id="KW-0862">Zinc</keyword>
<name>A0A428SSN3_9HYPO</name>
<evidence type="ECO:0000313" key="11">
    <source>
        <dbReference type="Proteomes" id="UP000288429"/>
    </source>
</evidence>
<accession>A0A428SSN3</accession>
<keyword evidence="6" id="KW-0804">Transcription</keyword>
<proteinExistence type="predicted"/>
<dbReference type="Proteomes" id="UP000288429">
    <property type="component" value="Unassembled WGS sequence"/>
</dbReference>
<dbReference type="GO" id="GO:0045944">
    <property type="term" value="P:positive regulation of transcription by RNA polymerase II"/>
    <property type="evidence" value="ECO:0007669"/>
    <property type="project" value="TreeGrafter"/>
</dbReference>
<feature type="domain" description="Xylanolytic transcriptional activator regulatory" evidence="9">
    <location>
        <begin position="217"/>
        <end position="325"/>
    </location>
</feature>